<dbReference type="GeneID" id="36341084"/>
<dbReference type="KEGG" id="egl:EGR_05369"/>
<sequence length="179" mass="19926">MCEPIPSFLLFRCVYLSSSLMERCHFEEACLPPIFTSFSSLLVPTDAFYNHLRYTVTPPVCEVDAGTEHSQCYVEQRREEEGGGARRKSERVREETFVVNLRADNWRGFVAEWANETLHWPPSIHGGSAQIPDDKQYQSHSWIAATSARCGSGDQSFSPAFASAAASTAVGGNVTTERK</sequence>
<proteinExistence type="predicted"/>
<reference evidence="1 2" key="1">
    <citation type="journal article" date="2013" name="Nat. Genet.">
        <title>The genome of the hydatid tapeworm Echinococcus granulosus.</title>
        <authorList>
            <person name="Zheng H."/>
            <person name="Zhang W."/>
            <person name="Zhang L."/>
            <person name="Zhang Z."/>
            <person name="Li J."/>
            <person name="Lu G."/>
            <person name="Zhu Y."/>
            <person name="Wang Y."/>
            <person name="Huang Y."/>
            <person name="Liu J."/>
            <person name="Kang H."/>
            <person name="Chen J."/>
            <person name="Wang L."/>
            <person name="Chen A."/>
            <person name="Yu S."/>
            <person name="Gao Z."/>
            <person name="Jin L."/>
            <person name="Gu W."/>
            <person name="Wang Z."/>
            <person name="Zhao L."/>
            <person name="Shi B."/>
            <person name="Wen H."/>
            <person name="Lin R."/>
            <person name="Jones M.K."/>
            <person name="Brejova B."/>
            <person name="Vinar T."/>
            <person name="Zhao G."/>
            <person name="McManus D.P."/>
            <person name="Chen Z."/>
            <person name="Zhou Y."/>
            <person name="Wang S."/>
        </authorList>
    </citation>
    <scope>NUCLEOTIDE SEQUENCE [LARGE SCALE GENOMIC DNA]</scope>
</reference>
<dbReference type="AlphaFoldDB" id="W6V1K6"/>
<keyword evidence="2" id="KW-1185">Reference proteome</keyword>
<evidence type="ECO:0000313" key="2">
    <source>
        <dbReference type="Proteomes" id="UP000019149"/>
    </source>
</evidence>
<dbReference type="EMBL" id="APAU02000039">
    <property type="protein sequence ID" value="EUB59749.1"/>
    <property type="molecule type" value="Genomic_DNA"/>
</dbReference>
<gene>
    <name evidence="1" type="ORF">EGR_05369</name>
</gene>
<comment type="caution">
    <text evidence="1">The sequence shown here is derived from an EMBL/GenBank/DDBJ whole genome shotgun (WGS) entry which is preliminary data.</text>
</comment>
<dbReference type="CTD" id="36341084"/>
<dbReference type="Proteomes" id="UP000019149">
    <property type="component" value="Unassembled WGS sequence"/>
</dbReference>
<accession>W6V1K6</accession>
<organism evidence="1 2">
    <name type="scientific">Echinococcus granulosus</name>
    <name type="common">Hydatid tapeworm</name>
    <dbReference type="NCBI Taxonomy" id="6210"/>
    <lineage>
        <taxon>Eukaryota</taxon>
        <taxon>Metazoa</taxon>
        <taxon>Spiralia</taxon>
        <taxon>Lophotrochozoa</taxon>
        <taxon>Platyhelminthes</taxon>
        <taxon>Cestoda</taxon>
        <taxon>Eucestoda</taxon>
        <taxon>Cyclophyllidea</taxon>
        <taxon>Taeniidae</taxon>
        <taxon>Echinococcus</taxon>
        <taxon>Echinococcus granulosus group</taxon>
    </lineage>
</organism>
<name>W6V1K6_ECHGR</name>
<protein>
    <submittedName>
        <fullName evidence="1">Uncharacterized protein</fullName>
    </submittedName>
</protein>
<evidence type="ECO:0000313" key="1">
    <source>
        <dbReference type="EMBL" id="EUB59749.1"/>
    </source>
</evidence>
<dbReference type="RefSeq" id="XP_024350945.1">
    <property type="nucleotide sequence ID" value="XM_024494618.1"/>
</dbReference>